<dbReference type="Proteomes" id="UP001062443">
    <property type="component" value="Unassembled WGS sequence"/>
</dbReference>
<evidence type="ECO:0000256" key="4">
    <source>
        <dbReference type="ARBA" id="ARBA00022833"/>
    </source>
</evidence>
<evidence type="ECO:0000259" key="7">
    <source>
        <dbReference type="Pfam" id="PF08240"/>
    </source>
</evidence>
<gene>
    <name evidence="8" type="ORF">AA106556_0788</name>
</gene>
<dbReference type="RefSeq" id="WP_068168384.1">
    <property type="nucleotide sequence ID" value="NZ_BAQB01000008.1"/>
</dbReference>
<proteinExistence type="inferred from homology"/>
<evidence type="ECO:0000256" key="3">
    <source>
        <dbReference type="ARBA" id="ARBA00022723"/>
    </source>
</evidence>
<dbReference type="PANTHER" id="PTHR43161">
    <property type="entry name" value="SORBITOL DEHYDROGENASE"/>
    <property type="match status" value="1"/>
</dbReference>
<dbReference type="InterPro" id="IPR011032">
    <property type="entry name" value="GroES-like_sf"/>
</dbReference>
<dbReference type="InterPro" id="IPR013154">
    <property type="entry name" value="ADH-like_N"/>
</dbReference>
<dbReference type="Gene3D" id="3.90.180.10">
    <property type="entry name" value="Medium-chain alcohol dehydrogenases, catalytic domain"/>
    <property type="match status" value="1"/>
</dbReference>
<keyword evidence="5" id="KW-0560">Oxidoreductase</keyword>
<dbReference type="InterPro" id="IPR013149">
    <property type="entry name" value="ADH-like_C"/>
</dbReference>
<evidence type="ECO:0000313" key="9">
    <source>
        <dbReference type="Proteomes" id="UP001062443"/>
    </source>
</evidence>
<comment type="caution">
    <text evidence="8">The sequence shown here is derived from an EMBL/GenBank/DDBJ whole genome shotgun (WGS) entry which is preliminary data.</text>
</comment>
<dbReference type="SUPFAM" id="SSF51735">
    <property type="entry name" value="NAD(P)-binding Rossmann-fold domains"/>
    <property type="match status" value="1"/>
</dbReference>
<keyword evidence="9" id="KW-1185">Reference proteome</keyword>
<dbReference type="Gene3D" id="3.40.50.720">
    <property type="entry name" value="NAD(P)-binding Rossmann-like Domain"/>
    <property type="match status" value="1"/>
</dbReference>
<dbReference type="Pfam" id="PF00107">
    <property type="entry name" value="ADH_zinc_N"/>
    <property type="match status" value="1"/>
</dbReference>
<reference evidence="8" key="1">
    <citation type="submission" date="2013-04" db="EMBL/GenBank/DDBJ databases">
        <title>The genome sequencing project of 58 acetic acid bacteria.</title>
        <authorList>
            <person name="Okamoto-Kainuma A."/>
            <person name="Ishikawa M."/>
            <person name="Umino S."/>
            <person name="Koizumi Y."/>
            <person name="Shiwa Y."/>
            <person name="Yoshikawa H."/>
            <person name="Matsutani M."/>
            <person name="Matsushita K."/>
        </authorList>
    </citation>
    <scope>NUCLEOTIDE SEQUENCE</scope>
    <source>
        <strain evidence="8">NBRC 106556</strain>
    </source>
</reference>
<feature type="domain" description="Alcohol dehydrogenase-like C-terminal" evidence="6">
    <location>
        <begin position="188"/>
        <end position="307"/>
    </location>
</feature>
<dbReference type="CDD" id="cd08232">
    <property type="entry name" value="idonate-5-DH"/>
    <property type="match status" value="1"/>
</dbReference>
<dbReference type="Pfam" id="PF08240">
    <property type="entry name" value="ADH_N"/>
    <property type="match status" value="1"/>
</dbReference>
<protein>
    <submittedName>
        <fullName evidence="8">Zinc-dependent alcohol dehydrogenase</fullName>
    </submittedName>
</protein>
<dbReference type="SUPFAM" id="SSF50129">
    <property type="entry name" value="GroES-like"/>
    <property type="match status" value="1"/>
</dbReference>
<comment type="cofactor">
    <cofactor evidence="1">
        <name>Zn(2+)</name>
        <dbReference type="ChEBI" id="CHEBI:29105"/>
    </cofactor>
</comment>
<evidence type="ECO:0000256" key="5">
    <source>
        <dbReference type="ARBA" id="ARBA00023002"/>
    </source>
</evidence>
<dbReference type="InterPro" id="IPR036291">
    <property type="entry name" value="NAD(P)-bd_dom_sf"/>
</dbReference>
<name>A0ABQ0QI09_9PROT</name>
<comment type="similarity">
    <text evidence="2">Belongs to the zinc-containing alcohol dehydrogenase family.</text>
</comment>
<keyword evidence="3" id="KW-0479">Metal-binding</keyword>
<sequence>MFDIKHNTTTEALVIHQKGDLRLDTLPLAPPLEGQTLIRLAWGGICGSDMHYLMHGGVGASVLKEPMILGHEVSGFVEALGPGESRFQVGEAVAIHPARPCGHCPECMRGMRHLCRNMCFFGSAARYPHTDGGFRRHMVVQSTQLHALPAGLDVKAASMAEPFSVALHAIARAGDIRGKKVMVQGAGPIGSLIVAGLKVGGAQSIVATDLHDFALTIAHHLGATAVFNTSQAVHEDEYDIVFEATGASTALSNAIMRTQKGGTLIQVGMFPPGDVSAPLSQIIAREIDYRGTFRFDHEFENALHILANNPWIAAHLITRSFPLEQYSEAFALSMDRKKSSKVILEM</sequence>
<dbReference type="PANTHER" id="PTHR43161:SF9">
    <property type="entry name" value="SORBITOL DEHYDROGENASE"/>
    <property type="match status" value="1"/>
</dbReference>
<evidence type="ECO:0000259" key="6">
    <source>
        <dbReference type="Pfam" id="PF00107"/>
    </source>
</evidence>
<evidence type="ECO:0000313" key="8">
    <source>
        <dbReference type="EMBL" id="GBR45499.1"/>
    </source>
</evidence>
<dbReference type="EMBL" id="BAQB01000008">
    <property type="protein sequence ID" value="GBR45499.1"/>
    <property type="molecule type" value="Genomic_DNA"/>
</dbReference>
<evidence type="ECO:0000256" key="2">
    <source>
        <dbReference type="ARBA" id="ARBA00008072"/>
    </source>
</evidence>
<accession>A0ABQ0QI09</accession>
<evidence type="ECO:0000256" key="1">
    <source>
        <dbReference type="ARBA" id="ARBA00001947"/>
    </source>
</evidence>
<organism evidence="8 9">
    <name type="scientific">Neokomagataea tanensis NBRC 106556</name>
    <dbReference type="NCBI Taxonomy" id="1223519"/>
    <lineage>
        <taxon>Bacteria</taxon>
        <taxon>Pseudomonadati</taxon>
        <taxon>Pseudomonadota</taxon>
        <taxon>Alphaproteobacteria</taxon>
        <taxon>Acetobacterales</taxon>
        <taxon>Acetobacteraceae</taxon>
        <taxon>Neokomagataea</taxon>
    </lineage>
</organism>
<feature type="domain" description="Alcohol dehydrogenase-like N-terminal" evidence="7">
    <location>
        <begin position="33"/>
        <end position="149"/>
    </location>
</feature>
<keyword evidence="4" id="KW-0862">Zinc</keyword>